<dbReference type="PANTHER" id="PTHR10642">
    <property type="entry name" value="RIBONUCLEASE H1"/>
    <property type="match status" value="1"/>
</dbReference>
<comment type="subunit">
    <text evidence="4">Monomer.</text>
</comment>
<dbReference type="Gene3D" id="3.30.420.10">
    <property type="entry name" value="Ribonuclease H-like superfamily/Ribonuclease H"/>
    <property type="match status" value="1"/>
</dbReference>
<keyword evidence="9 12" id="KW-0378">Hydrolase</keyword>
<dbReference type="CDD" id="cd09278">
    <property type="entry name" value="RNase_HI_prokaryote_like"/>
    <property type="match status" value="1"/>
</dbReference>
<comment type="cofactor">
    <cofactor evidence="2">
        <name>Mg(2+)</name>
        <dbReference type="ChEBI" id="CHEBI:18420"/>
    </cofactor>
</comment>
<dbReference type="GO" id="GO:0004523">
    <property type="term" value="F:RNA-DNA hybrid ribonuclease activity"/>
    <property type="evidence" value="ECO:0007669"/>
    <property type="project" value="UniProtKB-EC"/>
</dbReference>
<feature type="domain" description="RNase H type-1" evidence="11">
    <location>
        <begin position="4"/>
        <end position="148"/>
    </location>
</feature>
<evidence type="ECO:0000256" key="7">
    <source>
        <dbReference type="ARBA" id="ARBA00022723"/>
    </source>
</evidence>
<evidence type="ECO:0000256" key="9">
    <source>
        <dbReference type="ARBA" id="ARBA00022801"/>
    </source>
</evidence>
<sequence>MHNTNTSLHIYTDGSCLNNPGRSAFSAIIEEVTEDGDLVKRWTATGREKDSTNQRAELLAAIEGLRAVPSDFDGKIVVVTDSRYLSDGMEKWMPGWKAKGLDKRPNADLWRILNKLSDNKNIRFKWVKGHSGHSSNETAHALAYLTLQTEIA</sequence>
<evidence type="ECO:0000313" key="13">
    <source>
        <dbReference type="Proteomes" id="UP001294412"/>
    </source>
</evidence>
<reference evidence="12 13" key="1">
    <citation type="submission" date="2023-12" db="EMBL/GenBank/DDBJ databases">
        <title>Description of Novel Strain Fulvimarina sp. 2208YS6-2-32 isolated from Uroteuthis (Photololigo) edulis.</title>
        <authorList>
            <person name="Park J.-S."/>
        </authorList>
    </citation>
    <scope>NUCLEOTIDE SEQUENCE [LARGE SCALE GENOMIC DNA]</scope>
    <source>
        <strain evidence="12 13">2208YS6-2-32</strain>
    </source>
</reference>
<dbReference type="Pfam" id="PF00075">
    <property type="entry name" value="RNase_H"/>
    <property type="match status" value="1"/>
</dbReference>
<evidence type="ECO:0000313" key="12">
    <source>
        <dbReference type="EMBL" id="MDY8108046.1"/>
    </source>
</evidence>
<evidence type="ECO:0000256" key="3">
    <source>
        <dbReference type="ARBA" id="ARBA00005300"/>
    </source>
</evidence>
<evidence type="ECO:0000256" key="1">
    <source>
        <dbReference type="ARBA" id="ARBA00000077"/>
    </source>
</evidence>
<dbReference type="InterPro" id="IPR012337">
    <property type="entry name" value="RNaseH-like_sf"/>
</dbReference>
<evidence type="ECO:0000256" key="10">
    <source>
        <dbReference type="ARBA" id="ARBA00022842"/>
    </source>
</evidence>
<comment type="catalytic activity">
    <reaction evidence="1">
        <text>Endonucleolytic cleavage to 5'-phosphomonoester.</text>
        <dbReference type="EC" id="3.1.26.4"/>
    </reaction>
</comment>
<protein>
    <recommendedName>
        <fullName evidence="5">ribonuclease H</fullName>
        <ecNumber evidence="5">3.1.26.4</ecNumber>
    </recommendedName>
</protein>
<evidence type="ECO:0000256" key="8">
    <source>
        <dbReference type="ARBA" id="ARBA00022759"/>
    </source>
</evidence>
<evidence type="ECO:0000259" key="11">
    <source>
        <dbReference type="PROSITE" id="PS50879"/>
    </source>
</evidence>
<dbReference type="EC" id="3.1.26.4" evidence="5"/>
<evidence type="ECO:0000256" key="2">
    <source>
        <dbReference type="ARBA" id="ARBA00001946"/>
    </source>
</evidence>
<keyword evidence="10" id="KW-0460">Magnesium</keyword>
<proteinExistence type="inferred from homology"/>
<dbReference type="SUPFAM" id="SSF53098">
    <property type="entry name" value="Ribonuclease H-like"/>
    <property type="match status" value="1"/>
</dbReference>
<keyword evidence="8" id="KW-0255">Endonuclease</keyword>
<dbReference type="InterPro" id="IPR050092">
    <property type="entry name" value="RNase_H"/>
</dbReference>
<dbReference type="InterPro" id="IPR002156">
    <property type="entry name" value="RNaseH_domain"/>
</dbReference>
<evidence type="ECO:0000256" key="5">
    <source>
        <dbReference type="ARBA" id="ARBA00012180"/>
    </source>
</evidence>
<gene>
    <name evidence="12" type="ORF">U0C82_02635</name>
</gene>
<dbReference type="PROSITE" id="PS50879">
    <property type="entry name" value="RNASE_H_1"/>
    <property type="match status" value="1"/>
</dbReference>
<dbReference type="PANTHER" id="PTHR10642:SF26">
    <property type="entry name" value="RIBONUCLEASE H1"/>
    <property type="match status" value="1"/>
</dbReference>
<name>A0ABU5HY33_9HYPH</name>
<dbReference type="InterPro" id="IPR036397">
    <property type="entry name" value="RNaseH_sf"/>
</dbReference>
<dbReference type="EMBL" id="JAXLPB010000001">
    <property type="protein sequence ID" value="MDY8108046.1"/>
    <property type="molecule type" value="Genomic_DNA"/>
</dbReference>
<keyword evidence="13" id="KW-1185">Reference proteome</keyword>
<dbReference type="InterPro" id="IPR022892">
    <property type="entry name" value="RNaseHI"/>
</dbReference>
<keyword evidence="7" id="KW-0479">Metal-binding</keyword>
<comment type="similarity">
    <text evidence="3">Belongs to the RNase H family.</text>
</comment>
<keyword evidence="6" id="KW-0540">Nuclease</keyword>
<dbReference type="RefSeq" id="WP_322185496.1">
    <property type="nucleotide sequence ID" value="NZ_JAXLPB010000001.1"/>
</dbReference>
<dbReference type="Proteomes" id="UP001294412">
    <property type="component" value="Unassembled WGS sequence"/>
</dbReference>
<organism evidence="12 13">
    <name type="scientific">Fulvimarina uroteuthidis</name>
    <dbReference type="NCBI Taxonomy" id="3098149"/>
    <lineage>
        <taxon>Bacteria</taxon>
        <taxon>Pseudomonadati</taxon>
        <taxon>Pseudomonadota</taxon>
        <taxon>Alphaproteobacteria</taxon>
        <taxon>Hyphomicrobiales</taxon>
        <taxon>Aurantimonadaceae</taxon>
        <taxon>Fulvimarina</taxon>
    </lineage>
</organism>
<evidence type="ECO:0000256" key="4">
    <source>
        <dbReference type="ARBA" id="ARBA00011245"/>
    </source>
</evidence>
<evidence type="ECO:0000256" key="6">
    <source>
        <dbReference type="ARBA" id="ARBA00022722"/>
    </source>
</evidence>
<comment type="caution">
    <text evidence="12">The sequence shown here is derived from an EMBL/GenBank/DDBJ whole genome shotgun (WGS) entry which is preliminary data.</text>
</comment>
<accession>A0ABU5HY33</accession>